<keyword evidence="7" id="KW-1185">Reference proteome</keyword>
<dbReference type="Pfam" id="PF00440">
    <property type="entry name" value="TetR_N"/>
    <property type="match status" value="1"/>
</dbReference>
<dbReference type="SUPFAM" id="SSF48498">
    <property type="entry name" value="Tetracyclin repressor-like, C-terminal domain"/>
    <property type="match status" value="1"/>
</dbReference>
<protein>
    <submittedName>
        <fullName evidence="6">Transcriptional regulator, TetR family</fullName>
    </submittedName>
</protein>
<dbReference type="OrthoDB" id="135877at2157"/>
<sequence length="201" mass="23605">MCQNRTKIPNTKETIINNAKQIFLEKGYNNTLLLDIAKKCGLTRGGIYHYFKNKEDLFLEVMNKILDENETLFLLLLDKDVSFKELLYDLCLLCIEFGKNCTVETKDSKIFFKHFSELLETKKELSDRTKKMYENILKKLNMKIKEAQLSGEIKNHLDSKELAVQISIIFEGATYSSYYLNLDYEKTVITSFNLFWEFIKA</sequence>
<dbReference type="PANTHER" id="PTHR47506:SF6">
    <property type="entry name" value="HTH-TYPE TRANSCRIPTIONAL REPRESSOR NEMR"/>
    <property type="match status" value="1"/>
</dbReference>
<dbReference type="Proteomes" id="UP000001107">
    <property type="component" value="Chromosome"/>
</dbReference>
<dbReference type="PRINTS" id="PR00455">
    <property type="entry name" value="HTHTETR"/>
</dbReference>
<keyword evidence="3" id="KW-0804">Transcription</keyword>
<feature type="domain" description="HTH tetR-type" evidence="5">
    <location>
        <begin position="9"/>
        <end position="69"/>
    </location>
</feature>
<dbReference type="EMBL" id="CP000742">
    <property type="protein sequence ID" value="ABR54191.1"/>
    <property type="molecule type" value="Genomic_DNA"/>
</dbReference>
<dbReference type="PANTHER" id="PTHR47506">
    <property type="entry name" value="TRANSCRIPTIONAL REGULATORY PROTEIN"/>
    <property type="match status" value="1"/>
</dbReference>
<dbReference type="GeneID" id="5326162"/>
<dbReference type="InterPro" id="IPR036271">
    <property type="entry name" value="Tet_transcr_reg_TetR-rel_C_sf"/>
</dbReference>
<gene>
    <name evidence="6" type="ordered locus">Mevan_0282</name>
</gene>
<name>A6UNW9_METVS</name>
<dbReference type="Gene3D" id="1.10.357.10">
    <property type="entry name" value="Tetracycline Repressor, domain 2"/>
    <property type="match status" value="1"/>
</dbReference>
<evidence type="ECO:0000256" key="3">
    <source>
        <dbReference type="ARBA" id="ARBA00023163"/>
    </source>
</evidence>
<dbReference type="InterPro" id="IPR009057">
    <property type="entry name" value="Homeodomain-like_sf"/>
</dbReference>
<dbReference type="SUPFAM" id="SSF46689">
    <property type="entry name" value="Homeodomain-like"/>
    <property type="match status" value="1"/>
</dbReference>
<dbReference type="AlphaFoldDB" id="A6UNW9"/>
<dbReference type="STRING" id="406327.Mevan_0282"/>
<dbReference type="KEGG" id="mvn:Mevan_0282"/>
<dbReference type="GO" id="GO:0003677">
    <property type="term" value="F:DNA binding"/>
    <property type="evidence" value="ECO:0007669"/>
    <property type="project" value="UniProtKB-UniRule"/>
</dbReference>
<evidence type="ECO:0000259" key="5">
    <source>
        <dbReference type="PROSITE" id="PS50977"/>
    </source>
</evidence>
<keyword evidence="2 4" id="KW-0238">DNA-binding</keyword>
<dbReference type="HOGENOM" id="CLU_069356_28_6_2"/>
<dbReference type="PROSITE" id="PS50977">
    <property type="entry name" value="HTH_TETR_2"/>
    <property type="match status" value="1"/>
</dbReference>
<evidence type="ECO:0000256" key="4">
    <source>
        <dbReference type="PROSITE-ProRule" id="PRU00335"/>
    </source>
</evidence>
<reference evidence="6" key="1">
    <citation type="submission" date="2007-06" db="EMBL/GenBank/DDBJ databases">
        <title>Complete sequence of Methanococcus vannielii SB.</title>
        <authorList>
            <consortium name="US DOE Joint Genome Institute"/>
            <person name="Copeland A."/>
            <person name="Lucas S."/>
            <person name="Lapidus A."/>
            <person name="Barry K."/>
            <person name="Glavina del Rio T."/>
            <person name="Dalin E."/>
            <person name="Tice H."/>
            <person name="Pitluck S."/>
            <person name="Chain P."/>
            <person name="Malfatti S."/>
            <person name="Shin M."/>
            <person name="Vergez L."/>
            <person name="Schmutz J."/>
            <person name="Larimer F."/>
            <person name="Land M."/>
            <person name="Hauser L."/>
            <person name="Kyrpides N."/>
            <person name="Anderson I."/>
            <person name="Sieprawska-Lupa M."/>
            <person name="Whitman W.B."/>
            <person name="Richardson P."/>
        </authorList>
    </citation>
    <scope>NUCLEOTIDE SEQUENCE [LARGE SCALE GENOMIC DNA]</scope>
    <source>
        <strain evidence="6">SB</strain>
    </source>
</reference>
<evidence type="ECO:0000313" key="7">
    <source>
        <dbReference type="Proteomes" id="UP000001107"/>
    </source>
</evidence>
<dbReference type="InterPro" id="IPR001647">
    <property type="entry name" value="HTH_TetR"/>
</dbReference>
<keyword evidence="1" id="KW-0805">Transcription regulation</keyword>
<evidence type="ECO:0000256" key="1">
    <source>
        <dbReference type="ARBA" id="ARBA00023015"/>
    </source>
</evidence>
<dbReference type="eggNOG" id="arCOG02643">
    <property type="taxonomic scope" value="Archaea"/>
</dbReference>
<dbReference type="RefSeq" id="WP_011972094.1">
    <property type="nucleotide sequence ID" value="NC_009634.1"/>
</dbReference>
<proteinExistence type="predicted"/>
<evidence type="ECO:0000313" key="6">
    <source>
        <dbReference type="EMBL" id="ABR54191.1"/>
    </source>
</evidence>
<organism evidence="6 7">
    <name type="scientific">Methanococcus vannielii (strain ATCC 35089 / DSM 1224 / JCM 13029 / OCM 148 / SB)</name>
    <dbReference type="NCBI Taxonomy" id="406327"/>
    <lineage>
        <taxon>Archaea</taxon>
        <taxon>Methanobacteriati</taxon>
        <taxon>Methanobacteriota</taxon>
        <taxon>Methanomada group</taxon>
        <taxon>Methanococci</taxon>
        <taxon>Methanococcales</taxon>
        <taxon>Methanococcaceae</taxon>
        <taxon>Methanococcus</taxon>
    </lineage>
</organism>
<evidence type="ECO:0000256" key="2">
    <source>
        <dbReference type="ARBA" id="ARBA00023125"/>
    </source>
</evidence>
<accession>A6UNW9</accession>
<feature type="DNA-binding region" description="H-T-H motif" evidence="4">
    <location>
        <begin position="32"/>
        <end position="51"/>
    </location>
</feature>